<evidence type="ECO:0000256" key="4">
    <source>
        <dbReference type="ARBA" id="ARBA00022692"/>
    </source>
</evidence>
<feature type="transmembrane region" description="Helical" evidence="7">
    <location>
        <begin position="368"/>
        <end position="390"/>
    </location>
</feature>
<dbReference type="InterPro" id="IPR001958">
    <property type="entry name" value="Tet-R_TetA/multi-R_MdtG-like"/>
</dbReference>
<name>A0ABW3YH74_9ACTN</name>
<dbReference type="PANTHER" id="PTHR23517:SF2">
    <property type="entry name" value="MULTIDRUG RESISTANCE PROTEIN MDTH"/>
    <property type="match status" value="1"/>
</dbReference>
<dbReference type="RefSeq" id="WP_377573516.1">
    <property type="nucleotide sequence ID" value="NZ_JBHTMP010000038.1"/>
</dbReference>
<keyword evidence="4 7" id="KW-0812">Transmembrane</keyword>
<evidence type="ECO:0000256" key="1">
    <source>
        <dbReference type="ARBA" id="ARBA00004651"/>
    </source>
</evidence>
<dbReference type="PANTHER" id="PTHR23517">
    <property type="entry name" value="RESISTANCE PROTEIN MDTM, PUTATIVE-RELATED-RELATED"/>
    <property type="match status" value="1"/>
</dbReference>
<reference evidence="10" key="1">
    <citation type="journal article" date="2019" name="Int. J. Syst. Evol. Microbiol.">
        <title>The Global Catalogue of Microorganisms (GCM) 10K type strain sequencing project: providing services to taxonomists for standard genome sequencing and annotation.</title>
        <authorList>
            <consortium name="The Broad Institute Genomics Platform"/>
            <consortium name="The Broad Institute Genome Sequencing Center for Infectious Disease"/>
            <person name="Wu L."/>
            <person name="Ma J."/>
        </authorList>
    </citation>
    <scope>NUCLEOTIDE SEQUENCE [LARGE SCALE GENOMIC DNA]</scope>
    <source>
        <strain evidence="10">JCM 31037</strain>
    </source>
</reference>
<evidence type="ECO:0000313" key="10">
    <source>
        <dbReference type="Proteomes" id="UP001597260"/>
    </source>
</evidence>
<sequence>MLKELAGATAGERIPGTARKRNQGAGRGYLTGLFVDALGSGLYLPLTLLFIHEVTGLSVATVGLGLTVAAVVGLAATPIAGAACDRYGARNVLVASYLVRAVGFASYPLVSEFGAFVAVAAFVAAGDRGFYPANNVYVADLADGVARDRLYALVRTGRNVGFGLGGLFAAGAVHIGDVVGYQLVAAFNGLSFLVAAILLAATGRNRRPARPAPVSGEGDRERTGGGYRRVLTDRPFRRLVLAELAFTVTHSVLPVAMPIYAVLVLDAPAGLLGVLFTVNTLLVAGGQLLVLRWQRTVRRTHAMAFAGLVFIGSFGVFAGSAALPPGVPVSIGLVAGTLLYTLGELLHTAPSASLAAGAAPASHRGRYLAAYQLTWAVSAVVAPVGFTTLITFDALLYWAVLAVAVGAAGVAVVRLAPHLPATAVWPQASDAGAR</sequence>
<evidence type="ECO:0000256" key="5">
    <source>
        <dbReference type="ARBA" id="ARBA00022989"/>
    </source>
</evidence>
<dbReference type="PRINTS" id="PR01035">
    <property type="entry name" value="TCRTETA"/>
</dbReference>
<dbReference type="Proteomes" id="UP001597260">
    <property type="component" value="Unassembled WGS sequence"/>
</dbReference>
<feature type="domain" description="Major facilitator superfamily (MFS) profile" evidence="8">
    <location>
        <begin position="25"/>
        <end position="420"/>
    </location>
</feature>
<dbReference type="InterPro" id="IPR050171">
    <property type="entry name" value="MFS_Transporters"/>
</dbReference>
<feature type="transmembrane region" description="Helical" evidence="7">
    <location>
        <begin position="239"/>
        <end position="263"/>
    </location>
</feature>
<dbReference type="InterPro" id="IPR036259">
    <property type="entry name" value="MFS_trans_sf"/>
</dbReference>
<feature type="transmembrane region" description="Helical" evidence="7">
    <location>
        <begin position="179"/>
        <end position="201"/>
    </location>
</feature>
<gene>
    <name evidence="9" type="ORF">ACFQ4H_22470</name>
</gene>
<keyword evidence="3" id="KW-1003">Cell membrane</keyword>
<evidence type="ECO:0000256" key="3">
    <source>
        <dbReference type="ARBA" id="ARBA00022475"/>
    </source>
</evidence>
<protein>
    <submittedName>
        <fullName evidence="9">MFS transporter</fullName>
    </submittedName>
</protein>
<evidence type="ECO:0000256" key="2">
    <source>
        <dbReference type="ARBA" id="ARBA00022448"/>
    </source>
</evidence>
<evidence type="ECO:0000256" key="6">
    <source>
        <dbReference type="ARBA" id="ARBA00023136"/>
    </source>
</evidence>
<keyword evidence="5 7" id="KW-1133">Transmembrane helix</keyword>
<keyword evidence="10" id="KW-1185">Reference proteome</keyword>
<dbReference type="InterPro" id="IPR011701">
    <property type="entry name" value="MFS"/>
</dbReference>
<feature type="transmembrane region" description="Helical" evidence="7">
    <location>
        <begin position="57"/>
        <end position="76"/>
    </location>
</feature>
<comment type="caution">
    <text evidence="9">The sequence shown here is derived from an EMBL/GenBank/DDBJ whole genome shotgun (WGS) entry which is preliminary data.</text>
</comment>
<dbReference type="SUPFAM" id="SSF103473">
    <property type="entry name" value="MFS general substrate transporter"/>
    <property type="match status" value="1"/>
</dbReference>
<feature type="transmembrane region" description="Helical" evidence="7">
    <location>
        <begin position="269"/>
        <end position="291"/>
    </location>
</feature>
<proteinExistence type="predicted"/>
<evidence type="ECO:0000313" key="9">
    <source>
        <dbReference type="EMBL" id="MFD1323857.1"/>
    </source>
</evidence>
<accession>A0ABW3YH74</accession>
<feature type="transmembrane region" description="Helical" evidence="7">
    <location>
        <begin position="396"/>
        <end position="416"/>
    </location>
</feature>
<dbReference type="EMBL" id="JBHTMP010000038">
    <property type="protein sequence ID" value="MFD1323857.1"/>
    <property type="molecule type" value="Genomic_DNA"/>
</dbReference>
<dbReference type="PROSITE" id="PS50850">
    <property type="entry name" value="MFS"/>
    <property type="match status" value="1"/>
</dbReference>
<feature type="transmembrane region" description="Helical" evidence="7">
    <location>
        <begin position="113"/>
        <end position="131"/>
    </location>
</feature>
<keyword evidence="2" id="KW-0813">Transport</keyword>
<evidence type="ECO:0000256" key="7">
    <source>
        <dbReference type="SAM" id="Phobius"/>
    </source>
</evidence>
<dbReference type="InterPro" id="IPR020846">
    <property type="entry name" value="MFS_dom"/>
</dbReference>
<feature type="transmembrane region" description="Helical" evidence="7">
    <location>
        <begin position="29"/>
        <end position="51"/>
    </location>
</feature>
<keyword evidence="6 7" id="KW-0472">Membrane</keyword>
<dbReference type="Pfam" id="PF07690">
    <property type="entry name" value="MFS_1"/>
    <property type="match status" value="1"/>
</dbReference>
<feature type="transmembrane region" description="Helical" evidence="7">
    <location>
        <begin position="303"/>
        <end position="323"/>
    </location>
</feature>
<evidence type="ECO:0000259" key="8">
    <source>
        <dbReference type="PROSITE" id="PS50850"/>
    </source>
</evidence>
<comment type="subcellular location">
    <subcellularLocation>
        <location evidence="1">Cell membrane</location>
        <topology evidence="1">Multi-pass membrane protein</topology>
    </subcellularLocation>
</comment>
<feature type="transmembrane region" description="Helical" evidence="7">
    <location>
        <begin position="329"/>
        <end position="347"/>
    </location>
</feature>
<organism evidence="9 10">
    <name type="scientific">Micromonospora sonneratiae</name>
    <dbReference type="NCBI Taxonomy" id="1184706"/>
    <lineage>
        <taxon>Bacteria</taxon>
        <taxon>Bacillati</taxon>
        <taxon>Actinomycetota</taxon>
        <taxon>Actinomycetes</taxon>
        <taxon>Micromonosporales</taxon>
        <taxon>Micromonosporaceae</taxon>
        <taxon>Micromonospora</taxon>
    </lineage>
</organism>
<dbReference type="Gene3D" id="1.20.1250.20">
    <property type="entry name" value="MFS general substrate transporter like domains"/>
    <property type="match status" value="1"/>
</dbReference>